<dbReference type="PANTHER" id="PTHR37460:SF1">
    <property type="entry name" value="ENDONUCLEASE III"/>
    <property type="match status" value="1"/>
</dbReference>
<evidence type="ECO:0000313" key="2">
    <source>
        <dbReference type="EMBL" id="MBI5248642.1"/>
    </source>
</evidence>
<dbReference type="InterPro" id="IPR000305">
    <property type="entry name" value="GIY-YIG_endonuc"/>
</dbReference>
<sequence>MKSHHPASGNPLECYHETDSGAYQLILRLACPMVIAVGALGEHAFPAGSYVYTGRASKSLSKRILRHRRVEKKLRWHIDYLLQQAPIEGIQLYPGKATEECSINNETARALRGFFPIKGFGSSDCRCPSHLLLVPEKDTRKLKAMIARMSPREQEKS</sequence>
<dbReference type="Proteomes" id="UP000807825">
    <property type="component" value="Unassembled WGS sequence"/>
</dbReference>
<proteinExistence type="predicted"/>
<name>A0A9D6UZP0_9BACT</name>
<dbReference type="AlphaFoldDB" id="A0A9D6UZP0"/>
<protein>
    <submittedName>
        <fullName evidence="2">GIY-YIG nuclease family protein</fullName>
    </submittedName>
</protein>
<accession>A0A9D6UZP0</accession>
<dbReference type="PANTHER" id="PTHR37460">
    <property type="entry name" value="ENDONUCLEASE III"/>
    <property type="match status" value="1"/>
</dbReference>
<feature type="domain" description="GIY-YIG" evidence="1">
    <location>
        <begin position="37"/>
        <end position="135"/>
    </location>
</feature>
<comment type="caution">
    <text evidence="2">The sequence shown here is derived from an EMBL/GenBank/DDBJ whole genome shotgun (WGS) entry which is preliminary data.</text>
</comment>
<dbReference type="InterPro" id="IPR002837">
    <property type="entry name" value="DUF123"/>
</dbReference>
<gene>
    <name evidence="2" type="ORF">HY912_04040</name>
</gene>
<reference evidence="2" key="1">
    <citation type="submission" date="2020-07" db="EMBL/GenBank/DDBJ databases">
        <title>Huge and variable diversity of episymbiotic CPR bacteria and DPANN archaea in groundwater ecosystems.</title>
        <authorList>
            <person name="He C.Y."/>
            <person name="Keren R."/>
            <person name="Whittaker M."/>
            <person name="Farag I.F."/>
            <person name="Doudna J."/>
            <person name="Cate J.H.D."/>
            <person name="Banfield J.F."/>
        </authorList>
    </citation>
    <scope>NUCLEOTIDE SEQUENCE</scope>
    <source>
        <strain evidence="2">NC_groundwater_1664_Pr3_B-0.1um_52_9</strain>
    </source>
</reference>
<evidence type="ECO:0000259" key="1">
    <source>
        <dbReference type="SMART" id="SM00465"/>
    </source>
</evidence>
<dbReference type="Pfam" id="PF01986">
    <property type="entry name" value="DUF123"/>
    <property type="match status" value="1"/>
</dbReference>
<organism evidence="2 3">
    <name type="scientific">Desulfomonile tiedjei</name>
    <dbReference type="NCBI Taxonomy" id="2358"/>
    <lineage>
        <taxon>Bacteria</taxon>
        <taxon>Pseudomonadati</taxon>
        <taxon>Thermodesulfobacteriota</taxon>
        <taxon>Desulfomonilia</taxon>
        <taxon>Desulfomonilales</taxon>
        <taxon>Desulfomonilaceae</taxon>
        <taxon>Desulfomonile</taxon>
    </lineage>
</organism>
<evidence type="ECO:0000313" key="3">
    <source>
        <dbReference type="Proteomes" id="UP000807825"/>
    </source>
</evidence>
<dbReference type="CDD" id="cd10441">
    <property type="entry name" value="GIY-YIG_COG1833"/>
    <property type="match status" value="1"/>
</dbReference>
<dbReference type="SMART" id="SM00465">
    <property type="entry name" value="GIYc"/>
    <property type="match status" value="1"/>
</dbReference>
<dbReference type="EMBL" id="JACRDE010000122">
    <property type="protein sequence ID" value="MBI5248642.1"/>
    <property type="molecule type" value="Genomic_DNA"/>
</dbReference>